<dbReference type="Gene3D" id="1.10.30.50">
    <property type="match status" value="1"/>
</dbReference>
<feature type="domain" description="HNH nuclease" evidence="2">
    <location>
        <begin position="362"/>
        <end position="423"/>
    </location>
</feature>
<protein>
    <recommendedName>
        <fullName evidence="2">HNH nuclease domain-containing protein</fullName>
    </recommendedName>
</protein>
<sequence length="471" mass="51580">MSEVLAAVREAGVDDLTAFALLAALRDRKAVEDQAAADQLDLAARWADLHPPESIHLAAAFTTPGSEHEEPIAGDGCPLVAEFCVAELGAVLGISTTAAKKLIGHALELRHRLPRLWSQVHAGAVPAWRARSVAEATIHAVPSLTRDAASWVDDQVTAVAGKVGVAQLDRLVAEAIKRFQLAQPDRAADPDDGYLYVDPRHVTVLDQDVHFAGTVHVEADLDLADGIDLDHALSRDAATQKALGSTETLDVRRAKALGNLARTQTALDLFHARGATTTTSTDDRKDDLPVAREVVLHAHFDADLVEETTVFGPTGRMENRQKLLLLEQLQSWCSDSRTKVTVKPVIDLNHNLSAPGYEIPDRIREQVILRDRTCVFPHCTRPARACDIDHISPYDHDAEAEGRPQPGPTRSDNLACLCRSHHRLKTFTSWHYAMVEPGVFEWTSPHGHQFRRDRSGTTPINHIEPPPPARP</sequence>
<dbReference type="OrthoDB" id="3778721at2"/>
<dbReference type="EMBL" id="FNRT01000002">
    <property type="protein sequence ID" value="SEC62086.1"/>
    <property type="molecule type" value="Genomic_DNA"/>
</dbReference>
<dbReference type="CDD" id="cd00085">
    <property type="entry name" value="HNHc"/>
    <property type="match status" value="1"/>
</dbReference>
<feature type="region of interest" description="Disordered" evidence="1">
    <location>
        <begin position="444"/>
        <end position="471"/>
    </location>
</feature>
<evidence type="ECO:0000259" key="2">
    <source>
        <dbReference type="SMART" id="SM00507"/>
    </source>
</evidence>
<dbReference type="STRING" id="402596.SAMN04489844_2645"/>
<dbReference type="AlphaFoldDB" id="A0A1H4U029"/>
<gene>
    <name evidence="3" type="ORF">SAMN04489844_2645</name>
</gene>
<proteinExistence type="predicted"/>
<dbReference type="SMART" id="SM00507">
    <property type="entry name" value="HNHc"/>
    <property type="match status" value="1"/>
</dbReference>
<keyword evidence="4" id="KW-1185">Reference proteome</keyword>
<evidence type="ECO:0000313" key="4">
    <source>
        <dbReference type="Proteomes" id="UP000198742"/>
    </source>
</evidence>
<dbReference type="InterPro" id="IPR003615">
    <property type="entry name" value="HNH_nuc"/>
</dbReference>
<dbReference type="RefSeq" id="WP_139306569.1">
    <property type="nucleotide sequence ID" value="NZ_FNRT01000002.1"/>
</dbReference>
<dbReference type="Proteomes" id="UP000198742">
    <property type="component" value="Unassembled WGS sequence"/>
</dbReference>
<reference evidence="4" key="1">
    <citation type="submission" date="2016-10" db="EMBL/GenBank/DDBJ databases">
        <authorList>
            <person name="Varghese N."/>
            <person name="Submissions S."/>
        </authorList>
    </citation>
    <scope>NUCLEOTIDE SEQUENCE [LARGE SCALE GENOMIC DNA]</scope>
    <source>
        <strain evidence="4">DSM 22017</strain>
    </source>
</reference>
<organism evidence="3 4">
    <name type="scientific">Nocardioides exalbidus</name>
    <dbReference type="NCBI Taxonomy" id="402596"/>
    <lineage>
        <taxon>Bacteria</taxon>
        <taxon>Bacillati</taxon>
        <taxon>Actinomycetota</taxon>
        <taxon>Actinomycetes</taxon>
        <taxon>Propionibacteriales</taxon>
        <taxon>Nocardioidaceae</taxon>
        <taxon>Nocardioides</taxon>
    </lineage>
</organism>
<accession>A0A1H4U029</accession>
<evidence type="ECO:0000256" key="1">
    <source>
        <dbReference type="SAM" id="MobiDB-lite"/>
    </source>
</evidence>
<name>A0A1H4U029_9ACTN</name>
<evidence type="ECO:0000313" key="3">
    <source>
        <dbReference type="EMBL" id="SEC62086.1"/>
    </source>
</evidence>